<dbReference type="OrthoDB" id="10265628at2759"/>
<evidence type="ECO:0000256" key="2">
    <source>
        <dbReference type="ARBA" id="ARBA00022898"/>
    </source>
</evidence>
<dbReference type="AlphaFoldDB" id="A0A9N9N5H4"/>
<dbReference type="Gene3D" id="3.40.640.10">
    <property type="entry name" value="Type I PLP-dependent aspartate aminotransferase-like (Major domain)"/>
    <property type="match status" value="1"/>
</dbReference>
<evidence type="ECO:0000259" key="3">
    <source>
        <dbReference type="Pfam" id="PF00464"/>
    </source>
</evidence>
<sequence>MVFSSVHEVDPWNSCLNTPLQEEDKEIYDIIQKEKYRQFSGLELIASENFTSLAVMEANGSPLTNKYSEGLPGARYYGGNEYIDQVENLCRQRALHAFHLNPEEWGVNVQSYSGSTANFSALTALINPHDRLMGLDLPSGGHLTHGWQTSKKKISTSSIYFESMPYQVSKETGI</sequence>
<accession>A0A9N9N5H4</accession>
<proteinExistence type="predicted"/>
<comment type="cofactor">
    <cofactor evidence="1">
        <name>pyridoxal 5'-phosphate</name>
        <dbReference type="ChEBI" id="CHEBI:597326"/>
    </cofactor>
</comment>
<dbReference type="GO" id="GO:0019264">
    <property type="term" value="P:glycine biosynthetic process from serine"/>
    <property type="evidence" value="ECO:0007669"/>
    <property type="project" value="TreeGrafter"/>
</dbReference>
<organism evidence="4 5">
    <name type="scientific">Acaulospora morrowiae</name>
    <dbReference type="NCBI Taxonomy" id="94023"/>
    <lineage>
        <taxon>Eukaryota</taxon>
        <taxon>Fungi</taxon>
        <taxon>Fungi incertae sedis</taxon>
        <taxon>Mucoromycota</taxon>
        <taxon>Glomeromycotina</taxon>
        <taxon>Glomeromycetes</taxon>
        <taxon>Diversisporales</taxon>
        <taxon>Acaulosporaceae</taxon>
        <taxon>Acaulospora</taxon>
    </lineage>
</organism>
<dbReference type="Pfam" id="PF00464">
    <property type="entry name" value="SHMT"/>
    <property type="match status" value="1"/>
</dbReference>
<name>A0A9N9N5H4_9GLOM</name>
<feature type="non-terminal residue" evidence="4">
    <location>
        <position position="174"/>
    </location>
</feature>
<evidence type="ECO:0000313" key="5">
    <source>
        <dbReference type="Proteomes" id="UP000789342"/>
    </source>
</evidence>
<dbReference type="GO" id="GO:0004372">
    <property type="term" value="F:glycine hydroxymethyltransferase activity"/>
    <property type="evidence" value="ECO:0007669"/>
    <property type="project" value="TreeGrafter"/>
</dbReference>
<keyword evidence="2" id="KW-0663">Pyridoxal phosphate</keyword>
<feature type="domain" description="Serine hydroxymethyltransferase-like" evidence="3">
    <location>
        <begin position="20"/>
        <end position="174"/>
    </location>
</feature>
<gene>
    <name evidence="4" type="ORF">AMORRO_LOCUS12283</name>
</gene>
<dbReference type="InterPro" id="IPR015421">
    <property type="entry name" value="PyrdxlP-dep_Trfase_major"/>
</dbReference>
<dbReference type="PANTHER" id="PTHR11680">
    <property type="entry name" value="SERINE HYDROXYMETHYLTRANSFERASE"/>
    <property type="match status" value="1"/>
</dbReference>
<dbReference type="GO" id="GO:0030170">
    <property type="term" value="F:pyridoxal phosphate binding"/>
    <property type="evidence" value="ECO:0007669"/>
    <property type="project" value="TreeGrafter"/>
</dbReference>
<reference evidence="4" key="1">
    <citation type="submission" date="2021-06" db="EMBL/GenBank/DDBJ databases">
        <authorList>
            <person name="Kallberg Y."/>
            <person name="Tangrot J."/>
            <person name="Rosling A."/>
        </authorList>
    </citation>
    <scope>NUCLEOTIDE SEQUENCE</scope>
    <source>
        <strain evidence="4">CL551</strain>
    </source>
</reference>
<dbReference type="PANTHER" id="PTHR11680:SF35">
    <property type="entry name" value="SERINE HYDROXYMETHYLTRANSFERASE 1"/>
    <property type="match status" value="1"/>
</dbReference>
<evidence type="ECO:0000256" key="1">
    <source>
        <dbReference type="ARBA" id="ARBA00001933"/>
    </source>
</evidence>
<dbReference type="InterPro" id="IPR039429">
    <property type="entry name" value="SHMT-like_dom"/>
</dbReference>
<keyword evidence="5" id="KW-1185">Reference proteome</keyword>
<dbReference type="SUPFAM" id="SSF53383">
    <property type="entry name" value="PLP-dependent transferases"/>
    <property type="match status" value="1"/>
</dbReference>
<dbReference type="InterPro" id="IPR015424">
    <property type="entry name" value="PyrdxlP-dep_Trfase"/>
</dbReference>
<protein>
    <submittedName>
        <fullName evidence="4">4894_t:CDS:1</fullName>
    </submittedName>
</protein>
<dbReference type="Proteomes" id="UP000789342">
    <property type="component" value="Unassembled WGS sequence"/>
</dbReference>
<dbReference type="EMBL" id="CAJVPV010017718">
    <property type="protein sequence ID" value="CAG8703817.1"/>
    <property type="molecule type" value="Genomic_DNA"/>
</dbReference>
<dbReference type="GO" id="GO:0046653">
    <property type="term" value="P:tetrahydrofolate metabolic process"/>
    <property type="evidence" value="ECO:0007669"/>
    <property type="project" value="TreeGrafter"/>
</dbReference>
<dbReference type="GO" id="GO:0005739">
    <property type="term" value="C:mitochondrion"/>
    <property type="evidence" value="ECO:0007669"/>
    <property type="project" value="TreeGrafter"/>
</dbReference>
<comment type="caution">
    <text evidence="4">The sequence shown here is derived from an EMBL/GenBank/DDBJ whole genome shotgun (WGS) entry which is preliminary data.</text>
</comment>
<evidence type="ECO:0000313" key="4">
    <source>
        <dbReference type="EMBL" id="CAG8703817.1"/>
    </source>
</evidence>
<dbReference type="InterPro" id="IPR049943">
    <property type="entry name" value="Ser_HO-MeTrfase-like"/>
</dbReference>